<dbReference type="InterPro" id="IPR005899">
    <property type="entry name" value="Na_pump_deCOase"/>
</dbReference>
<name>A0A0D2GKW0_9BACT</name>
<organism evidence="7 8">
    <name type="scientific">Dethiosulfatarculus sandiegensis</name>
    <dbReference type="NCBI Taxonomy" id="1429043"/>
    <lineage>
        <taxon>Bacteria</taxon>
        <taxon>Pseudomonadati</taxon>
        <taxon>Thermodesulfobacteriota</taxon>
        <taxon>Desulfarculia</taxon>
        <taxon>Desulfarculales</taxon>
        <taxon>Desulfarculaceae</taxon>
        <taxon>Dethiosulfatarculus</taxon>
    </lineage>
</organism>
<dbReference type="Proteomes" id="UP000032233">
    <property type="component" value="Unassembled WGS sequence"/>
</dbReference>
<dbReference type="InParanoid" id="A0A0D2GKW0"/>
<dbReference type="EMBL" id="AZAC01000003">
    <property type="protein sequence ID" value="KIX15377.1"/>
    <property type="molecule type" value="Genomic_DNA"/>
</dbReference>
<dbReference type="GO" id="GO:0005886">
    <property type="term" value="C:plasma membrane"/>
    <property type="evidence" value="ECO:0007669"/>
    <property type="project" value="UniProtKB-SubCell"/>
</dbReference>
<keyword evidence="5 6" id="KW-0472">Membrane</keyword>
<evidence type="ECO:0000313" key="8">
    <source>
        <dbReference type="Proteomes" id="UP000032233"/>
    </source>
</evidence>
<reference evidence="7 8" key="1">
    <citation type="submission" date="2013-11" db="EMBL/GenBank/DDBJ databases">
        <title>Metagenomic analysis of a methanogenic consortium involved in long chain n-alkane degradation.</title>
        <authorList>
            <person name="Davidova I.A."/>
            <person name="Callaghan A.V."/>
            <person name="Wawrik B."/>
            <person name="Pruitt S."/>
            <person name="Marks C."/>
            <person name="Duncan K.E."/>
            <person name="Suflita J.M."/>
        </authorList>
    </citation>
    <scope>NUCLEOTIDE SEQUENCE [LARGE SCALE GENOMIC DNA]</scope>
    <source>
        <strain evidence="7 8">SPR</strain>
    </source>
</reference>
<gene>
    <name evidence="7" type="ORF">X474_03290</name>
</gene>
<keyword evidence="4 6" id="KW-1133">Transmembrane helix</keyword>
<dbReference type="AlphaFoldDB" id="A0A0D2GKW0"/>
<protein>
    <recommendedName>
        <fullName evidence="9">Oxaloacetate decarboxylase</fullName>
    </recommendedName>
</protein>
<evidence type="ECO:0000256" key="1">
    <source>
        <dbReference type="ARBA" id="ARBA00004236"/>
    </source>
</evidence>
<evidence type="ECO:0000256" key="3">
    <source>
        <dbReference type="ARBA" id="ARBA00022692"/>
    </source>
</evidence>
<dbReference type="GO" id="GO:0015081">
    <property type="term" value="F:sodium ion transmembrane transporter activity"/>
    <property type="evidence" value="ECO:0007669"/>
    <property type="project" value="InterPro"/>
</dbReference>
<evidence type="ECO:0000256" key="6">
    <source>
        <dbReference type="SAM" id="Phobius"/>
    </source>
</evidence>
<dbReference type="RefSeq" id="WP_082464105.1">
    <property type="nucleotide sequence ID" value="NZ_AZAC01000003.1"/>
</dbReference>
<keyword evidence="3 6" id="KW-0812">Transmembrane</keyword>
<feature type="transmembrane region" description="Helical" evidence="6">
    <location>
        <begin position="12"/>
        <end position="35"/>
    </location>
</feature>
<proteinExistence type="predicted"/>
<dbReference type="OrthoDB" id="7148136at2"/>
<keyword evidence="8" id="KW-1185">Reference proteome</keyword>
<dbReference type="GO" id="GO:0036376">
    <property type="term" value="P:sodium ion export across plasma membrane"/>
    <property type="evidence" value="ECO:0007669"/>
    <property type="project" value="InterPro"/>
</dbReference>
<evidence type="ECO:0000313" key="7">
    <source>
        <dbReference type="EMBL" id="KIX15377.1"/>
    </source>
</evidence>
<evidence type="ECO:0000256" key="4">
    <source>
        <dbReference type="ARBA" id="ARBA00022989"/>
    </source>
</evidence>
<comment type="subcellular location">
    <subcellularLocation>
        <location evidence="1">Cell membrane</location>
    </subcellularLocation>
</comment>
<keyword evidence="2" id="KW-1003">Cell membrane</keyword>
<evidence type="ECO:0000256" key="2">
    <source>
        <dbReference type="ARBA" id="ARBA00022475"/>
    </source>
</evidence>
<evidence type="ECO:0008006" key="9">
    <source>
        <dbReference type="Google" id="ProtNLM"/>
    </source>
</evidence>
<comment type="caution">
    <text evidence="7">The sequence shown here is derived from an EMBL/GenBank/DDBJ whole genome shotgun (WGS) entry which is preliminary data.</text>
</comment>
<evidence type="ECO:0000256" key="5">
    <source>
        <dbReference type="ARBA" id="ARBA00023136"/>
    </source>
</evidence>
<sequence length="56" mass="6248">MEPVNWGHAFQIVLGGVVAVFVIMTLLALSTHFMGKLVQGYEKRKKEKAKTEEAES</sequence>
<accession>A0A0D2GKW0</accession>
<dbReference type="Pfam" id="PF04277">
    <property type="entry name" value="OAD_gamma"/>
    <property type="match status" value="1"/>
</dbReference>